<dbReference type="PANTHER" id="PTHR47893">
    <property type="entry name" value="REGULATORY PROTEIN PCHR"/>
    <property type="match status" value="1"/>
</dbReference>
<evidence type="ECO:0000256" key="2">
    <source>
        <dbReference type="ARBA" id="ARBA00023163"/>
    </source>
</evidence>
<evidence type="ECO:0000256" key="1">
    <source>
        <dbReference type="ARBA" id="ARBA00023015"/>
    </source>
</evidence>
<proteinExistence type="predicted"/>
<dbReference type="AlphaFoldDB" id="A0A327S928"/>
<keyword evidence="1" id="KW-0805">Transcription regulation</keyword>
<keyword evidence="5" id="KW-1185">Reference proteome</keyword>
<dbReference type="SUPFAM" id="SSF46689">
    <property type="entry name" value="Homeodomain-like"/>
    <property type="match status" value="1"/>
</dbReference>
<dbReference type="SMART" id="SM00342">
    <property type="entry name" value="HTH_ARAC"/>
    <property type="match status" value="1"/>
</dbReference>
<dbReference type="PANTHER" id="PTHR47893:SF1">
    <property type="entry name" value="REGULATORY PROTEIN PCHR"/>
    <property type="match status" value="1"/>
</dbReference>
<accession>A0A327S928</accession>
<dbReference type="RefSeq" id="WP_169817250.1">
    <property type="nucleotide sequence ID" value="NZ_LZRN01000019.1"/>
</dbReference>
<evidence type="ECO:0000259" key="3">
    <source>
        <dbReference type="PROSITE" id="PS01124"/>
    </source>
</evidence>
<dbReference type="Gene3D" id="1.10.10.60">
    <property type="entry name" value="Homeodomain-like"/>
    <property type="match status" value="1"/>
</dbReference>
<evidence type="ECO:0000313" key="4">
    <source>
        <dbReference type="EMBL" id="RAJ25175.1"/>
    </source>
</evidence>
<keyword evidence="2" id="KW-0804">Transcription</keyword>
<comment type="caution">
    <text evidence="4">The sequence shown here is derived from an EMBL/GenBank/DDBJ whole genome shotgun (WGS) entry which is preliminary data.</text>
</comment>
<name>A0A327S928_9FLAO</name>
<dbReference type="GO" id="GO:0043565">
    <property type="term" value="F:sequence-specific DNA binding"/>
    <property type="evidence" value="ECO:0007669"/>
    <property type="project" value="InterPro"/>
</dbReference>
<keyword evidence="4" id="KW-0238">DNA-binding</keyword>
<sequence length="317" mass="36506">MNDLRSFEIREGHTKNARYFKGSIEKQKLTNTLDYYGFRIKCIHDFTINLRTEKESSLYLCVNLADKSSLQMTCGTSVTSVPSFASALVPFKNTETISFDCKSHKDYDFLLLKIEKSDLDQDQTELLERLQHEGALIASSNIPKILTPNLGMCEVSRKLKDIDKTLCENKFIARGYSNILIGLKLKELLNGEHFQTKMAYLRNFEIQQLELLTEKIKVNPQQQYAIKELCKQTGLSVSKLQMGFKEMHNCTVAIFIRNVRLEKALEMLRNTDLNVSEIVYSVGLTSRSYFCRVFKKRFKCSPKSYQQQLKVPNTLAS</sequence>
<protein>
    <submittedName>
        <fullName evidence="4">AraC-like DNA-binding protein</fullName>
    </submittedName>
</protein>
<dbReference type="InterPro" id="IPR053142">
    <property type="entry name" value="PchR_regulatory_protein"/>
</dbReference>
<feature type="domain" description="HTH araC/xylS-type" evidence="3">
    <location>
        <begin position="210"/>
        <end position="308"/>
    </location>
</feature>
<dbReference type="InterPro" id="IPR018060">
    <property type="entry name" value="HTH_AraC"/>
</dbReference>
<evidence type="ECO:0000313" key="5">
    <source>
        <dbReference type="Proteomes" id="UP000248987"/>
    </source>
</evidence>
<dbReference type="GO" id="GO:0003700">
    <property type="term" value="F:DNA-binding transcription factor activity"/>
    <property type="evidence" value="ECO:0007669"/>
    <property type="project" value="InterPro"/>
</dbReference>
<dbReference type="EMBL" id="QLLQ01000004">
    <property type="protein sequence ID" value="RAJ25175.1"/>
    <property type="molecule type" value="Genomic_DNA"/>
</dbReference>
<dbReference type="Pfam" id="PF12833">
    <property type="entry name" value="HTH_18"/>
    <property type="match status" value="1"/>
</dbReference>
<dbReference type="InterPro" id="IPR009057">
    <property type="entry name" value="Homeodomain-like_sf"/>
</dbReference>
<dbReference type="Proteomes" id="UP000248987">
    <property type="component" value="Unassembled WGS sequence"/>
</dbReference>
<gene>
    <name evidence="4" type="ORF">LX77_01476</name>
</gene>
<reference evidence="4 5" key="1">
    <citation type="submission" date="2018-06" db="EMBL/GenBank/DDBJ databases">
        <title>Genomic Encyclopedia of Archaeal and Bacterial Type Strains, Phase II (KMG-II): from individual species to whole genera.</title>
        <authorList>
            <person name="Goeker M."/>
        </authorList>
    </citation>
    <scope>NUCLEOTIDE SEQUENCE [LARGE SCALE GENOMIC DNA]</scope>
    <source>
        <strain evidence="4 5">DSM 12408</strain>
    </source>
</reference>
<organism evidence="4 5">
    <name type="scientific">Gelidibacter algens</name>
    <dbReference type="NCBI Taxonomy" id="49280"/>
    <lineage>
        <taxon>Bacteria</taxon>
        <taxon>Pseudomonadati</taxon>
        <taxon>Bacteroidota</taxon>
        <taxon>Flavobacteriia</taxon>
        <taxon>Flavobacteriales</taxon>
        <taxon>Flavobacteriaceae</taxon>
        <taxon>Gelidibacter</taxon>
    </lineage>
</organism>
<dbReference type="PROSITE" id="PS01124">
    <property type="entry name" value="HTH_ARAC_FAMILY_2"/>
    <property type="match status" value="1"/>
</dbReference>